<keyword evidence="11" id="KW-0325">Glycoprotein</keyword>
<gene>
    <name evidence="20" type="ORF">V9T40_005091</name>
</gene>
<feature type="domain" description="Guanylate cyclase" evidence="19">
    <location>
        <begin position="673"/>
        <end position="803"/>
    </location>
</feature>
<keyword evidence="5" id="KW-0732">Signal</keyword>
<dbReference type="InterPro" id="IPR029787">
    <property type="entry name" value="Nucleotide_cyclase"/>
</dbReference>
<evidence type="ECO:0000256" key="10">
    <source>
        <dbReference type="ARBA" id="ARBA00023170"/>
    </source>
</evidence>
<dbReference type="InterPro" id="IPR000719">
    <property type="entry name" value="Prot_kinase_dom"/>
</dbReference>
<dbReference type="InterPro" id="IPR050401">
    <property type="entry name" value="Cyclic_nucleotide_synthase"/>
</dbReference>
<dbReference type="FunFam" id="3.30.70.1230:FF:000004">
    <property type="entry name" value="Guanylate cyclase"/>
    <property type="match status" value="1"/>
</dbReference>
<dbReference type="PROSITE" id="PS00452">
    <property type="entry name" value="GUANYLATE_CYCLASE_1"/>
    <property type="match status" value="1"/>
</dbReference>
<dbReference type="GO" id="GO:0004672">
    <property type="term" value="F:protein kinase activity"/>
    <property type="evidence" value="ECO:0007669"/>
    <property type="project" value="InterPro"/>
</dbReference>
<dbReference type="Pfam" id="PF07701">
    <property type="entry name" value="HNOBA"/>
    <property type="match status" value="1"/>
</dbReference>
<reference evidence="20 21" key="1">
    <citation type="submission" date="2024-03" db="EMBL/GenBank/DDBJ databases">
        <title>Adaptation during the transition from Ophiocordyceps entomopathogen to insect associate is accompanied by gene loss and intensified selection.</title>
        <authorList>
            <person name="Ward C.M."/>
            <person name="Onetto C.A."/>
            <person name="Borneman A.R."/>
        </authorList>
    </citation>
    <scope>NUCLEOTIDE SEQUENCE [LARGE SCALE GENOMIC DNA]</scope>
    <source>
        <strain evidence="20">AWRI1</strain>
        <tissue evidence="20">Single Adult Female</tissue>
    </source>
</reference>
<keyword evidence="10" id="KW-0675">Receptor</keyword>
<evidence type="ECO:0000256" key="12">
    <source>
        <dbReference type="ARBA" id="ARBA00023239"/>
    </source>
</evidence>
<dbReference type="PROSITE" id="PS50125">
    <property type="entry name" value="GUANYLATE_CYCLASE_2"/>
    <property type="match status" value="1"/>
</dbReference>
<dbReference type="GO" id="GO:0004383">
    <property type="term" value="F:guanylate cyclase activity"/>
    <property type="evidence" value="ECO:0007669"/>
    <property type="project" value="UniProtKB-EC"/>
</dbReference>
<dbReference type="Gene3D" id="1.10.510.10">
    <property type="entry name" value="Transferase(Phosphotransferase) domain 1"/>
    <property type="match status" value="1"/>
</dbReference>
<evidence type="ECO:0000256" key="11">
    <source>
        <dbReference type="ARBA" id="ARBA00023180"/>
    </source>
</evidence>
<dbReference type="PANTHER" id="PTHR11920">
    <property type="entry name" value="GUANYLYL CYCLASE"/>
    <property type="match status" value="1"/>
</dbReference>
<dbReference type="GO" id="GO:0005886">
    <property type="term" value="C:plasma membrane"/>
    <property type="evidence" value="ECO:0007669"/>
    <property type="project" value="UniProtKB-SubCell"/>
</dbReference>
<dbReference type="EC" id="4.6.1.2" evidence="3 15"/>
<keyword evidence="8" id="KW-0342">GTP-binding</keyword>
<dbReference type="GO" id="GO:0001653">
    <property type="term" value="F:peptide receptor activity"/>
    <property type="evidence" value="ECO:0007669"/>
    <property type="project" value="TreeGrafter"/>
</dbReference>
<dbReference type="GO" id="GO:0007168">
    <property type="term" value="P:receptor guanylyl cyclase signaling pathway"/>
    <property type="evidence" value="ECO:0007669"/>
    <property type="project" value="TreeGrafter"/>
</dbReference>
<keyword evidence="4 17" id="KW-0812">Transmembrane</keyword>
<accession>A0AAN9TD72</accession>
<evidence type="ECO:0000256" key="8">
    <source>
        <dbReference type="ARBA" id="ARBA00023134"/>
    </source>
</evidence>
<dbReference type="CDD" id="cd14042">
    <property type="entry name" value="PK_GC-A_B"/>
    <property type="match status" value="1"/>
</dbReference>
<evidence type="ECO:0000256" key="3">
    <source>
        <dbReference type="ARBA" id="ARBA00012202"/>
    </source>
</evidence>
<evidence type="ECO:0000256" key="14">
    <source>
        <dbReference type="RuleBase" id="RU000405"/>
    </source>
</evidence>
<dbReference type="Gene3D" id="3.40.50.2300">
    <property type="match status" value="1"/>
</dbReference>
<dbReference type="InterPro" id="IPR011645">
    <property type="entry name" value="HNOB_dom_associated"/>
</dbReference>
<comment type="subcellular location">
    <subcellularLocation>
        <location evidence="2">Cell membrane</location>
        <topology evidence="2">Single-pass type I membrane protein</topology>
    </subcellularLocation>
</comment>
<evidence type="ECO:0000313" key="21">
    <source>
        <dbReference type="Proteomes" id="UP001367676"/>
    </source>
</evidence>
<dbReference type="GO" id="GO:0004016">
    <property type="term" value="F:adenylate cyclase activity"/>
    <property type="evidence" value="ECO:0007669"/>
    <property type="project" value="TreeGrafter"/>
</dbReference>
<dbReference type="GO" id="GO:0035556">
    <property type="term" value="P:intracellular signal transduction"/>
    <property type="evidence" value="ECO:0007669"/>
    <property type="project" value="InterPro"/>
</dbReference>
<dbReference type="EMBL" id="JBBCAQ010000032">
    <property type="protein sequence ID" value="KAK7584128.1"/>
    <property type="molecule type" value="Genomic_DNA"/>
</dbReference>
<dbReference type="Pfam" id="PF01094">
    <property type="entry name" value="ANF_receptor"/>
    <property type="match status" value="1"/>
</dbReference>
<dbReference type="SUPFAM" id="SSF55073">
    <property type="entry name" value="Nucleotide cyclase"/>
    <property type="match status" value="1"/>
</dbReference>
<evidence type="ECO:0000256" key="4">
    <source>
        <dbReference type="ARBA" id="ARBA00022692"/>
    </source>
</evidence>
<evidence type="ECO:0000256" key="7">
    <source>
        <dbReference type="ARBA" id="ARBA00022989"/>
    </source>
</evidence>
<keyword evidence="21" id="KW-1185">Reference proteome</keyword>
<feature type="domain" description="Protein kinase" evidence="18">
    <location>
        <begin position="289"/>
        <end position="602"/>
    </location>
</feature>
<dbReference type="PROSITE" id="PS50011">
    <property type="entry name" value="PROTEIN_KINASE_DOM"/>
    <property type="match status" value="1"/>
</dbReference>
<dbReference type="GO" id="GO:0005525">
    <property type="term" value="F:GTP binding"/>
    <property type="evidence" value="ECO:0007669"/>
    <property type="project" value="UniProtKB-KW"/>
</dbReference>
<evidence type="ECO:0000259" key="18">
    <source>
        <dbReference type="PROSITE" id="PS50011"/>
    </source>
</evidence>
<comment type="caution">
    <text evidence="20">The sequence shown here is derived from an EMBL/GenBank/DDBJ whole genome shotgun (WGS) entry which is preliminary data.</text>
</comment>
<keyword evidence="9 17" id="KW-0472">Membrane</keyword>
<dbReference type="InterPro" id="IPR001245">
    <property type="entry name" value="Ser-Thr/Tyr_kinase_cat_dom"/>
</dbReference>
<dbReference type="Pfam" id="PF07714">
    <property type="entry name" value="PK_Tyr_Ser-Thr"/>
    <property type="match status" value="1"/>
</dbReference>
<evidence type="ECO:0000256" key="15">
    <source>
        <dbReference type="RuleBase" id="RU003431"/>
    </source>
</evidence>
<dbReference type="CDD" id="cd07302">
    <property type="entry name" value="CHD"/>
    <property type="match status" value="1"/>
</dbReference>
<dbReference type="InterPro" id="IPR001828">
    <property type="entry name" value="ANF_lig-bd_rcpt"/>
</dbReference>
<dbReference type="InterPro" id="IPR011009">
    <property type="entry name" value="Kinase-like_dom_sf"/>
</dbReference>
<keyword evidence="13 15" id="KW-0141">cGMP biosynthesis</keyword>
<dbReference type="SUPFAM" id="SSF56112">
    <property type="entry name" value="Protein kinase-like (PK-like)"/>
    <property type="match status" value="1"/>
</dbReference>
<dbReference type="InterPro" id="IPR028082">
    <property type="entry name" value="Peripla_BP_I"/>
</dbReference>
<evidence type="ECO:0000256" key="1">
    <source>
        <dbReference type="ARBA" id="ARBA00001436"/>
    </source>
</evidence>
<dbReference type="Proteomes" id="UP001367676">
    <property type="component" value="Unassembled WGS sequence"/>
</dbReference>
<evidence type="ECO:0000256" key="13">
    <source>
        <dbReference type="ARBA" id="ARBA00023293"/>
    </source>
</evidence>
<evidence type="ECO:0000313" key="20">
    <source>
        <dbReference type="EMBL" id="KAK7584128.1"/>
    </source>
</evidence>
<evidence type="ECO:0000256" key="5">
    <source>
        <dbReference type="ARBA" id="ARBA00022729"/>
    </source>
</evidence>
<dbReference type="InterPro" id="IPR001054">
    <property type="entry name" value="A/G_cyclase"/>
</dbReference>
<dbReference type="PANTHER" id="PTHR11920:SF335">
    <property type="entry name" value="GUANYLATE CYCLASE"/>
    <property type="match status" value="1"/>
</dbReference>
<evidence type="ECO:0000256" key="2">
    <source>
        <dbReference type="ARBA" id="ARBA00004251"/>
    </source>
</evidence>
<sequence length="1069" mass="121075">MAGLGDEFYVVLGYYYEHIGLLLAMNEMDLFRNGEYFVVGVSLEPYDSKNPEKYLKDSFKQEIQPDLKEYYRSYLGIVPSPAQGFENFSSQVNKYLHEPPFNFENPIASLGKDKKISIEAAYLYDAVHLYARALMTTLDNGEDPYNGSAILQHIVRSVYKSALGYMVHIDENGDAEGNYTVLALQPGSNSSNYGLYPVAMFSRLHQNLKNLPVMHVISDIRWINEKPPVAEPFCGYEGEYCVSYTLEILSGVAGIFLGIFLVIAFIAYRNWKYEQELDSLLWKVDYKEIEMNDPDSNSTTSKISRTLHPHVGTSQVSLSSNPDADFRYSAIYTTVGMYKSRVFAIKKIKKKSVDLSRDMKKELKVMRDLRHDNLNSFIGACTEPPNICIVTEYCARGSLKDILENEEVKLDNMFVSSLVADILRGILYLHESPVHCHGNLKPSNCLVDSRWVLKLTDFGLLEFKRESDDYPHHFLQHDMHQSTGEKIFCKCEGLLYRAPELLRHANSYITGTQKGDVYSFGVILYEINGRQGPFGNSSLYTISEILQRVINPVNNSVPFRPPLDLLENSFDFARDCMKECWAENPDERPDFKAIRNKLRPMRKGMKPNIFDNMMAMMEKYANNLEVLVDERTDMLVEEKKKTDALLYEMLPRYVAEQLKCGHKVDPESFDSVTIYFSDIVGFTSMSAESTPLQVVDFLNDLYTCFDSIIENYDVYKVETIGDAYMVVSGLPIRNGDSHAGEIATMSLHLLDEVKKFRMRHRPYDNLMLRIGIHSGPVCAGVVGLKMPRYCLFGDTVNTASRMESTGTALKIHCSAECKSLLDRLGGYTVIKRGVIGMKGKGEVLTYWLVGEESHHRARRSEERAKRREQLLRKDASSRKSKSCKIENCHNGGLGTANSIGHQSVPAPRSSLKNKNSLSCPRNVVARCVSLESPKKLRFANGCMLDCNPYHKCSHDPIIDVIFNDMPSVKRRPSKVVEQMDEFAESAMSVSCPCIENITMSNMVKEKIPIKLCFDESEYDNNCSNSEPLLLTSSIPCISITSERDMQTTATKHTSDINIPLLQNYCSSAT</sequence>
<evidence type="ECO:0000256" key="17">
    <source>
        <dbReference type="SAM" id="Phobius"/>
    </source>
</evidence>
<dbReference type="SMART" id="SM00044">
    <property type="entry name" value="CYCc"/>
    <property type="match status" value="1"/>
</dbReference>
<dbReference type="GO" id="GO:0005524">
    <property type="term" value="F:ATP binding"/>
    <property type="evidence" value="ECO:0007669"/>
    <property type="project" value="InterPro"/>
</dbReference>
<name>A0AAN9TD72_9HEMI</name>
<keyword evidence="12 14" id="KW-0456">Lyase</keyword>
<dbReference type="SUPFAM" id="SSF53822">
    <property type="entry name" value="Periplasmic binding protein-like I"/>
    <property type="match status" value="1"/>
</dbReference>
<dbReference type="PRINTS" id="PR00255">
    <property type="entry name" value="NATPEPTIDER"/>
</dbReference>
<feature type="transmembrane region" description="Helical" evidence="17">
    <location>
        <begin position="248"/>
        <end position="268"/>
    </location>
</feature>
<evidence type="ECO:0000259" key="19">
    <source>
        <dbReference type="PROSITE" id="PS50125"/>
    </source>
</evidence>
<evidence type="ECO:0000256" key="6">
    <source>
        <dbReference type="ARBA" id="ARBA00022741"/>
    </source>
</evidence>
<keyword evidence="6" id="KW-0547">Nucleotide-binding</keyword>
<evidence type="ECO:0000256" key="16">
    <source>
        <dbReference type="SAM" id="MobiDB-lite"/>
    </source>
</evidence>
<dbReference type="Pfam" id="PF00211">
    <property type="entry name" value="Guanylate_cyc"/>
    <property type="match status" value="1"/>
</dbReference>
<dbReference type="Gene3D" id="3.30.70.1230">
    <property type="entry name" value="Nucleotide cyclase"/>
    <property type="match status" value="1"/>
</dbReference>
<dbReference type="InterPro" id="IPR001170">
    <property type="entry name" value="ANPR/GUC"/>
</dbReference>
<feature type="region of interest" description="Disordered" evidence="16">
    <location>
        <begin position="855"/>
        <end position="882"/>
    </location>
</feature>
<protein>
    <recommendedName>
        <fullName evidence="3 15">Guanylate cyclase</fullName>
        <ecNumber evidence="3 15">4.6.1.2</ecNumber>
    </recommendedName>
</protein>
<dbReference type="FunFam" id="3.40.50.2300:FF:000311">
    <property type="entry name" value="Guanylate cyclase"/>
    <property type="match status" value="1"/>
</dbReference>
<comment type="catalytic activity">
    <reaction evidence="1 15">
        <text>GTP = 3',5'-cyclic GMP + diphosphate</text>
        <dbReference type="Rhea" id="RHEA:13665"/>
        <dbReference type="ChEBI" id="CHEBI:33019"/>
        <dbReference type="ChEBI" id="CHEBI:37565"/>
        <dbReference type="ChEBI" id="CHEBI:57746"/>
        <dbReference type="EC" id="4.6.1.2"/>
    </reaction>
</comment>
<dbReference type="AlphaFoldDB" id="A0AAN9TD72"/>
<evidence type="ECO:0000256" key="9">
    <source>
        <dbReference type="ARBA" id="ARBA00023136"/>
    </source>
</evidence>
<comment type="similarity">
    <text evidence="14">Belongs to the adenylyl cyclase class-4/guanylyl cyclase family.</text>
</comment>
<organism evidence="20 21">
    <name type="scientific">Parthenolecanium corni</name>
    <dbReference type="NCBI Taxonomy" id="536013"/>
    <lineage>
        <taxon>Eukaryota</taxon>
        <taxon>Metazoa</taxon>
        <taxon>Ecdysozoa</taxon>
        <taxon>Arthropoda</taxon>
        <taxon>Hexapoda</taxon>
        <taxon>Insecta</taxon>
        <taxon>Pterygota</taxon>
        <taxon>Neoptera</taxon>
        <taxon>Paraneoptera</taxon>
        <taxon>Hemiptera</taxon>
        <taxon>Sternorrhyncha</taxon>
        <taxon>Coccoidea</taxon>
        <taxon>Coccidae</taxon>
        <taxon>Parthenolecanium</taxon>
    </lineage>
</organism>
<dbReference type="InterPro" id="IPR018297">
    <property type="entry name" value="A/G_cyclase_CS"/>
</dbReference>
<keyword evidence="7 17" id="KW-1133">Transmembrane helix</keyword>
<proteinExistence type="inferred from homology"/>
<dbReference type="FunFam" id="1.10.510.10:FF:000420">
    <property type="entry name" value="Guanylate cyclase"/>
    <property type="match status" value="1"/>
</dbReference>